<gene>
    <name evidence="1" type="ORF">PUN28_003432</name>
</gene>
<protein>
    <submittedName>
        <fullName evidence="1">Uncharacterized protein</fullName>
    </submittedName>
</protein>
<accession>A0AAW2GLY4</accession>
<dbReference type="EMBL" id="JADYXP020000003">
    <property type="protein sequence ID" value="KAL0128171.1"/>
    <property type="molecule type" value="Genomic_DNA"/>
</dbReference>
<keyword evidence="2" id="KW-1185">Reference proteome</keyword>
<reference evidence="1 2" key="1">
    <citation type="submission" date="2023-03" db="EMBL/GenBank/DDBJ databases">
        <title>High recombination rates correlate with genetic variation in Cardiocondyla obscurior ants.</title>
        <authorList>
            <person name="Errbii M."/>
        </authorList>
    </citation>
    <scope>NUCLEOTIDE SEQUENCE [LARGE SCALE GENOMIC DNA]</scope>
    <source>
        <strain evidence="1">Alpha-2009</strain>
        <tissue evidence="1">Whole body</tissue>
    </source>
</reference>
<comment type="caution">
    <text evidence="1">The sequence shown here is derived from an EMBL/GenBank/DDBJ whole genome shotgun (WGS) entry which is preliminary data.</text>
</comment>
<proteinExistence type="predicted"/>
<evidence type="ECO:0000313" key="1">
    <source>
        <dbReference type="EMBL" id="KAL0128171.1"/>
    </source>
</evidence>
<organism evidence="1 2">
    <name type="scientific">Cardiocondyla obscurior</name>
    <dbReference type="NCBI Taxonomy" id="286306"/>
    <lineage>
        <taxon>Eukaryota</taxon>
        <taxon>Metazoa</taxon>
        <taxon>Ecdysozoa</taxon>
        <taxon>Arthropoda</taxon>
        <taxon>Hexapoda</taxon>
        <taxon>Insecta</taxon>
        <taxon>Pterygota</taxon>
        <taxon>Neoptera</taxon>
        <taxon>Endopterygota</taxon>
        <taxon>Hymenoptera</taxon>
        <taxon>Apocrita</taxon>
        <taxon>Aculeata</taxon>
        <taxon>Formicoidea</taxon>
        <taxon>Formicidae</taxon>
        <taxon>Myrmicinae</taxon>
        <taxon>Cardiocondyla</taxon>
    </lineage>
</organism>
<dbReference type="AlphaFoldDB" id="A0AAW2GLY4"/>
<sequence>MNFVIGNGTNVMKVRRWMGIHEPRVDFCFKTFVTARTGSTGGGALSANFSASRRYCLSDNCESTYGAHAWCIFTLLLLMGSRDHVQAVTEFTWRRIACTRSYHADDSFLTTPQLYIHPSPCPTCVRYALPLYS</sequence>
<evidence type="ECO:0000313" key="2">
    <source>
        <dbReference type="Proteomes" id="UP001430953"/>
    </source>
</evidence>
<dbReference type="Proteomes" id="UP001430953">
    <property type="component" value="Unassembled WGS sequence"/>
</dbReference>
<name>A0AAW2GLY4_9HYME</name>